<dbReference type="EMBL" id="JAHRIQ010023361">
    <property type="protein sequence ID" value="MEQ2227949.1"/>
    <property type="molecule type" value="Genomic_DNA"/>
</dbReference>
<dbReference type="Proteomes" id="UP001482620">
    <property type="component" value="Unassembled WGS sequence"/>
</dbReference>
<protein>
    <submittedName>
        <fullName evidence="1">Uncharacterized protein</fullName>
    </submittedName>
</protein>
<reference evidence="1 2" key="1">
    <citation type="submission" date="2021-06" db="EMBL/GenBank/DDBJ databases">
        <authorList>
            <person name="Palmer J.M."/>
        </authorList>
    </citation>
    <scope>NUCLEOTIDE SEQUENCE [LARGE SCALE GENOMIC DNA]</scope>
    <source>
        <strain evidence="2">if_2019</strain>
        <tissue evidence="1">Muscle</tissue>
    </source>
</reference>
<gene>
    <name evidence="1" type="ORF">ILYODFUR_003647</name>
</gene>
<proteinExistence type="predicted"/>
<evidence type="ECO:0000313" key="1">
    <source>
        <dbReference type="EMBL" id="MEQ2227949.1"/>
    </source>
</evidence>
<comment type="caution">
    <text evidence="1">The sequence shown here is derived from an EMBL/GenBank/DDBJ whole genome shotgun (WGS) entry which is preliminary data.</text>
</comment>
<name>A0ABV0T545_9TELE</name>
<organism evidence="1 2">
    <name type="scientific">Ilyodon furcidens</name>
    <name type="common">goldbreast splitfin</name>
    <dbReference type="NCBI Taxonomy" id="33524"/>
    <lineage>
        <taxon>Eukaryota</taxon>
        <taxon>Metazoa</taxon>
        <taxon>Chordata</taxon>
        <taxon>Craniata</taxon>
        <taxon>Vertebrata</taxon>
        <taxon>Euteleostomi</taxon>
        <taxon>Actinopterygii</taxon>
        <taxon>Neopterygii</taxon>
        <taxon>Teleostei</taxon>
        <taxon>Neoteleostei</taxon>
        <taxon>Acanthomorphata</taxon>
        <taxon>Ovalentaria</taxon>
        <taxon>Atherinomorphae</taxon>
        <taxon>Cyprinodontiformes</taxon>
        <taxon>Goodeidae</taxon>
        <taxon>Ilyodon</taxon>
    </lineage>
</organism>
<accession>A0ABV0T545</accession>
<keyword evidence="2" id="KW-1185">Reference proteome</keyword>
<evidence type="ECO:0000313" key="2">
    <source>
        <dbReference type="Proteomes" id="UP001482620"/>
    </source>
</evidence>
<sequence length="101" mass="10678">MLTAHLCPAAATLDEEHGGQPLIIHQGLCINKPFALPPPSHYPLTAPTSTSARAPLSVMLPGDGLLWNAAHGEESRCRGAICHMCLRDGDREANRGVTGLC</sequence>